<reference evidence="3 4" key="1">
    <citation type="journal article" date="2016" name="J. Microbiol.">
        <title>Dankookia rubra gen. nov., sp. nov., an alphaproteobacterium isolated from sediment of a shallow stream.</title>
        <authorList>
            <person name="Kim W.H."/>
            <person name="Kim D.H."/>
            <person name="Kang K."/>
            <person name="Ahn T.Y."/>
        </authorList>
    </citation>
    <scope>NUCLEOTIDE SEQUENCE [LARGE SCALE GENOMIC DNA]</scope>
    <source>
        <strain evidence="3 4">JCM30602</strain>
    </source>
</reference>
<dbReference type="AlphaFoldDB" id="A0A4R5QI41"/>
<evidence type="ECO:0000313" key="3">
    <source>
        <dbReference type="EMBL" id="TDH63042.1"/>
    </source>
</evidence>
<proteinExistence type="inferred from homology"/>
<evidence type="ECO:0000256" key="2">
    <source>
        <dbReference type="SAM" id="SignalP"/>
    </source>
</evidence>
<dbReference type="Gene3D" id="3.40.190.150">
    <property type="entry name" value="Bordetella uptake gene, domain 1"/>
    <property type="match status" value="1"/>
</dbReference>
<comment type="caution">
    <text evidence="3">The sequence shown here is derived from an EMBL/GenBank/DDBJ whole genome shotgun (WGS) entry which is preliminary data.</text>
</comment>
<keyword evidence="4" id="KW-1185">Reference proteome</keyword>
<dbReference type="InterPro" id="IPR042100">
    <property type="entry name" value="Bug_dom1"/>
</dbReference>
<dbReference type="RefSeq" id="WP_133288188.1">
    <property type="nucleotide sequence ID" value="NZ_SMSJ01000007.1"/>
</dbReference>
<dbReference type="Proteomes" id="UP000295096">
    <property type="component" value="Unassembled WGS sequence"/>
</dbReference>
<name>A0A4R5QI41_9PROT</name>
<dbReference type="OrthoDB" id="7250553at2"/>
<dbReference type="PIRSF" id="PIRSF017082">
    <property type="entry name" value="YflP"/>
    <property type="match status" value="1"/>
</dbReference>
<dbReference type="CDD" id="cd07012">
    <property type="entry name" value="PBP2_Bug_TTT"/>
    <property type="match status" value="1"/>
</dbReference>
<gene>
    <name evidence="3" type="ORF">E2C06_08595</name>
</gene>
<comment type="similarity">
    <text evidence="1">Belongs to the UPF0065 (bug) family.</text>
</comment>
<dbReference type="PANTHER" id="PTHR42928:SF5">
    <property type="entry name" value="BLR1237 PROTEIN"/>
    <property type="match status" value="1"/>
</dbReference>
<evidence type="ECO:0000256" key="1">
    <source>
        <dbReference type="ARBA" id="ARBA00006987"/>
    </source>
</evidence>
<organism evidence="3 4">
    <name type="scientific">Dankookia rubra</name>
    <dbReference type="NCBI Taxonomy" id="1442381"/>
    <lineage>
        <taxon>Bacteria</taxon>
        <taxon>Pseudomonadati</taxon>
        <taxon>Pseudomonadota</taxon>
        <taxon>Alphaproteobacteria</taxon>
        <taxon>Acetobacterales</taxon>
        <taxon>Roseomonadaceae</taxon>
        <taxon>Dankookia</taxon>
    </lineage>
</organism>
<feature type="signal peptide" evidence="2">
    <location>
        <begin position="1"/>
        <end position="21"/>
    </location>
</feature>
<feature type="chain" id="PRO_5020791710" evidence="2">
    <location>
        <begin position="22"/>
        <end position="320"/>
    </location>
</feature>
<keyword evidence="2" id="KW-0732">Signal</keyword>
<protein>
    <submittedName>
        <fullName evidence="3">Tripartite tricarboxylate transporter substrate binding protein</fullName>
    </submittedName>
</protein>
<evidence type="ECO:0000313" key="4">
    <source>
        <dbReference type="Proteomes" id="UP000295096"/>
    </source>
</evidence>
<dbReference type="Pfam" id="PF03401">
    <property type="entry name" value="TctC"/>
    <property type="match status" value="1"/>
</dbReference>
<dbReference type="PANTHER" id="PTHR42928">
    <property type="entry name" value="TRICARBOXYLATE-BINDING PROTEIN"/>
    <property type="match status" value="1"/>
</dbReference>
<accession>A0A4R5QI41</accession>
<dbReference type="InterPro" id="IPR005064">
    <property type="entry name" value="BUG"/>
</dbReference>
<dbReference type="Gene3D" id="3.40.190.10">
    <property type="entry name" value="Periplasmic binding protein-like II"/>
    <property type="match status" value="1"/>
</dbReference>
<dbReference type="EMBL" id="SMSJ01000007">
    <property type="protein sequence ID" value="TDH63042.1"/>
    <property type="molecule type" value="Genomic_DNA"/>
</dbReference>
<sequence length="320" mass="33937">MPTRRGALAALPALLSAPALAEAPWPTARPIEVFVPFPAGGGVDTMVRGITAQVATRLPGARFVVTNRPGAGGQLGFEANFNAAPDGYTLGAATNTAMNAISVERMPRYRPAEFTYIANVVDDPAAFWVHPDSPWKNLSDLAAAARAQPEAFGVGTAGVGSDDHILQLTFEEASGTRLIHIPYNGTAPTLRDLLGGRLPIGSFNMGEGITLLREGRIRCLGQAGPQRWEAAADIPTFREQGFDILGGSARGIAGPPGIPAPIRGALREAFREALSDPGFVAEAARLNLPLRPLIGDDYAAMMAADLASLRRLWTRRPWKD</sequence>